<protein>
    <submittedName>
        <fullName evidence="5">Short-chain dehydrogenase/reductase SDR</fullName>
    </submittedName>
</protein>
<dbReference type="PANTHER" id="PTHR43899:SF25">
    <property type="entry name" value="ENOYL-(ACYL CARRIER) REDUCTASE"/>
    <property type="match status" value="1"/>
</dbReference>
<dbReference type="PRINTS" id="PR00081">
    <property type="entry name" value="GDHRDH"/>
</dbReference>
<dbReference type="OrthoDB" id="5545019at2759"/>
<dbReference type="FunFam" id="3.40.50.720:FF:000137">
    <property type="entry name" value="Hydroxysteroid (17-beta) dehydrogenase 3"/>
    <property type="match status" value="1"/>
</dbReference>
<name>A0A1R3GQE8_COCAP</name>
<evidence type="ECO:0000256" key="2">
    <source>
        <dbReference type="ARBA" id="ARBA00023002"/>
    </source>
</evidence>
<comment type="caution">
    <text evidence="5">The sequence shown here is derived from an EMBL/GenBank/DDBJ whole genome shotgun (WGS) entry which is preliminary data.</text>
</comment>
<evidence type="ECO:0000256" key="1">
    <source>
        <dbReference type="ARBA" id="ARBA00022857"/>
    </source>
</evidence>
<evidence type="ECO:0000313" key="6">
    <source>
        <dbReference type="Proteomes" id="UP000188268"/>
    </source>
</evidence>
<dbReference type="Gene3D" id="3.40.50.720">
    <property type="entry name" value="NAD(P)-binding Rossmann-like Domain"/>
    <property type="match status" value="1"/>
</dbReference>
<dbReference type="STRING" id="210143.A0A1R3GQE8"/>
<organism evidence="5 6">
    <name type="scientific">Corchorus capsularis</name>
    <name type="common">Jute</name>
    <dbReference type="NCBI Taxonomy" id="210143"/>
    <lineage>
        <taxon>Eukaryota</taxon>
        <taxon>Viridiplantae</taxon>
        <taxon>Streptophyta</taxon>
        <taxon>Embryophyta</taxon>
        <taxon>Tracheophyta</taxon>
        <taxon>Spermatophyta</taxon>
        <taxon>Magnoliopsida</taxon>
        <taxon>eudicotyledons</taxon>
        <taxon>Gunneridae</taxon>
        <taxon>Pentapetalae</taxon>
        <taxon>rosids</taxon>
        <taxon>malvids</taxon>
        <taxon>Malvales</taxon>
        <taxon>Malvaceae</taxon>
        <taxon>Grewioideae</taxon>
        <taxon>Apeibeae</taxon>
        <taxon>Corchorus</taxon>
    </lineage>
</organism>
<keyword evidence="4" id="KW-0472">Membrane</keyword>
<dbReference type="GO" id="GO:0045703">
    <property type="term" value="F:ketoreductase activity"/>
    <property type="evidence" value="ECO:0007669"/>
    <property type="project" value="TreeGrafter"/>
</dbReference>
<evidence type="ECO:0000313" key="5">
    <source>
        <dbReference type="EMBL" id="OMO60338.1"/>
    </source>
</evidence>
<dbReference type="AlphaFoldDB" id="A0A1R3GQE8"/>
<proteinExistence type="inferred from homology"/>
<dbReference type="SUPFAM" id="SSF51735">
    <property type="entry name" value="NAD(P)-binding Rossmann-fold domains"/>
    <property type="match status" value="1"/>
</dbReference>
<dbReference type="PANTHER" id="PTHR43899">
    <property type="entry name" value="RH59310P"/>
    <property type="match status" value="1"/>
</dbReference>
<dbReference type="InterPro" id="IPR002347">
    <property type="entry name" value="SDR_fam"/>
</dbReference>
<comment type="similarity">
    <text evidence="3">Belongs to the short-chain dehydrogenases/reductases (SDR) family.</text>
</comment>
<dbReference type="PIRSF" id="PIRSF000126">
    <property type="entry name" value="11-beta-HSD1"/>
    <property type="match status" value="1"/>
</dbReference>
<dbReference type="CDD" id="cd05356">
    <property type="entry name" value="17beta-HSD1_like_SDR_c"/>
    <property type="match status" value="1"/>
</dbReference>
<sequence length="324" mass="35704">MTSESSDFTVILVVTTLGFISLTKTILGFLKWVRLTFFRQPKNLKDYGSWAIVTGCTDGIGKALAFQLASKGLNLILVGRNPSKLKTTSDDISERFGAKVETRNVVIDLAESSGAEIAEKIGNAIQGLDIGILVNNAGLSYPGARFFHEVDSELTDGILKVNIEAATWITKAVIPVMLKKKKGAIVNVGSGSSGGICSFPLYTVYAATKAYLAMLSRSINLEYKENGIDIQCQIPLFVATKMSRLKRASLFIPSAEKYSKAMLRSIGYEHLSVPYWPHSLQWSILSALPDSFKDQCIFDYFLGMRKRMMLKDSQRIQTNAKQTS</sequence>
<keyword evidence="4" id="KW-0812">Transmembrane</keyword>
<keyword evidence="6" id="KW-1185">Reference proteome</keyword>
<dbReference type="PRINTS" id="PR00080">
    <property type="entry name" value="SDRFAMILY"/>
</dbReference>
<reference evidence="5 6" key="1">
    <citation type="submission" date="2013-09" db="EMBL/GenBank/DDBJ databases">
        <title>Corchorus capsularis genome sequencing.</title>
        <authorList>
            <person name="Alam M."/>
            <person name="Haque M.S."/>
            <person name="Islam M.S."/>
            <person name="Emdad E.M."/>
            <person name="Islam M.M."/>
            <person name="Ahmed B."/>
            <person name="Halim A."/>
            <person name="Hossen Q.M.M."/>
            <person name="Hossain M.Z."/>
            <person name="Ahmed R."/>
            <person name="Khan M.M."/>
            <person name="Islam R."/>
            <person name="Rashid M.M."/>
            <person name="Khan S.A."/>
            <person name="Rahman M.S."/>
            <person name="Alam M."/>
        </authorList>
    </citation>
    <scope>NUCLEOTIDE SEQUENCE [LARGE SCALE GENOMIC DNA]</scope>
    <source>
        <strain evidence="6">cv. CVL-1</strain>
        <tissue evidence="5">Whole seedling</tissue>
    </source>
</reference>
<dbReference type="GO" id="GO:0005783">
    <property type="term" value="C:endoplasmic reticulum"/>
    <property type="evidence" value="ECO:0007669"/>
    <property type="project" value="TreeGrafter"/>
</dbReference>
<dbReference type="EMBL" id="AWWV01013715">
    <property type="protein sequence ID" value="OMO60338.1"/>
    <property type="molecule type" value="Genomic_DNA"/>
</dbReference>
<feature type="transmembrane region" description="Helical" evidence="4">
    <location>
        <begin position="12"/>
        <end position="33"/>
    </location>
</feature>
<dbReference type="OMA" id="QYGLMKC"/>
<dbReference type="InterPro" id="IPR051019">
    <property type="entry name" value="VLCFA-Steroid_DH"/>
</dbReference>
<evidence type="ECO:0000256" key="3">
    <source>
        <dbReference type="RuleBase" id="RU000363"/>
    </source>
</evidence>
<evidence type="ECO:0000256" key="4">
    <source>
        <dbReference type="SAM" id="Phobius"/>
    </source>
</evidence>
<keyword evidence="2" id="KW-0560">Oxidoreductase</keyword>
<dbReference type="InterPro" id="IPR036291">
    <property type="entry name" value="NAD(P)-bd_dom_sf"/>
</dbReference>
<keyword evidence="4" id="KW-1133">Transmembrane helix</keyword>
<keyword evidence="1" id="KW-0521">NADP</keyword>
<dbReference type="Gramene" id="OMO60338">
    <property type="protein sequence ID" value="OMO60338"/>
    <property type="gene ID" value="CCACVL1_24223"/>
</dbReference>
<dbReference type="Pfam" id="PF00106">
    <property type="entry name" value="adh_short"/>
    <property type="match status" value="1"/>
</dbReference>
<gene>
    <name evidence="5" type="ORF">CCACVL1_24223</name>
</gene>
<accession>A0A1R3GQE8</accession>
<dbReference type="Proteomes" id="UP000188268">
    <property type="component" value="Unassembled WGS sequence"/>
</dbReference>